<evidence type="ECO:0000256" key="2">
    <source>
        <dbReference type="ARBA" id="ARBA00022448"/>
    </source>
</evidence>
<dbReference type="InterPro" id="IPR003439">
    <property type="entry name" value="ABC_transporter-like_ATP-bd"/>
</dbReference>
<keyword evidence="4 7" id="KW-0067">ATP-binding</keyword>
<gene>
    <name evidence="7" type="ORF">IAA63_02745</name>
</gene>
<keyword evidence="3" id="KW-0547">Nucleotide-binding</keyword>
<feature type="region of interest" description="Disordered" evidence="5">
    <location>
        <begin position="319"/>
        <end position="384"/>
    </location>
</feature>
<name>A0A9D1T631_9FIRM</name>
<dbReference type="Proteomes" id="UP000886723">
    <property type="component" value="Unassembled WGS sequence"/>
</dbReference>
<dbReference type="GO" id="GO:0005524">
    <property type="term" value="F:ATP binding"/>
    <property type="evidence" value="ECO:0007669"/>
    <property type="project" value="UniProtKB-KW"/>
</dbReference>
<feature type="domain" description="ABC transporter" evidence="6">
    <location>
        <begin position="2"/>
        <end position="231"/>
    </location>
</feature>
<evidence type="ECO:0000256" key="3">
    <source>
        <dbReference type="ARBA" id="ARBA00022741"/>
    </source>
</evidence>
<feature type="compositionally biased region" description="Basic and acidic residues" evidence="5">
    <location>
        <begin position="352"/>
        <end position="384"/>
    </location>
</feature>
<dbReference type="EMBL" id="DVON01000051">
    <property type="protein sequence ID" value="HIV12043.1"/>
    <property type="molecule type" value="Genomic_DNA"/>
</dbReference>
<organism evidence="7 8">
    <name type="scientific">Candidatus Pullilachnospira stercoravium</name>
    <dbReference type="NCBI Taxonomy" id="2840913"/>
    <lineage>
        <taxon>Bacteria</taxon>
        <taxon>Bacillati</taxon>
        <taxon>Bacillota</taxon>
        <taxon>Clostridia</taxon>
        <taxon>Lachnospirales</taxon>
        <taxon>Lachnospiraceae</taxon>
        <taxon>Lachnospiraceae incertae sedis</taxon>
        <taxon>Candidatus Pullilachnospira</taxon>
    </lineage>
</organism>
<comment type="caution">
    <text evidence="7">The sequence shown here is derived from an EMBL/GenBank/DDBJ whole genome shotgun (WGS) entry which is preliminary data.</text>
</comment>
<dbReference type="InterPro" id="IPR027417">
    <property type="entry name" value="P-loop_NTPase"/>
</dbReference>
<dbReference type="AlphaFoldDB" id="A0A9D1T631"/>
<keyword evidence="2" id="KW-0813">Transport</keyword>
<dbReference type="PANTHER" id="PTHR43335">
    <property type="entry name" value="ABC TRANSPORTER, ATP-BINDING PROTEIN"/>
    <property type="match status" value="1"/>
</dbReference>
<reference evidence="7" key="1">
    <citation type="submission" date="2020-10" db="EMBL/GenBank/DDBJ databases">
        <authorList>
            <person name="Gilroy R."/>
        </authorList>
    </citation>
    <scope>NUCLEOTIDE SEQUENCE</scope>
    <source>
        <strain evidence="7">ChiBcec2-4451</strain>
    </source>
</reference>
<evidence type="ECO:0000256" key="5">
    <source>
        <dbReference type="SAM" id="MobiDB-lite"/>
    </source>
</evidence>
<dbReference type="GO" id="GO:0016887">
    <property type="term" value="F:ATP hydrolysis activity"/>
    <property type="evidence" value="ECO:0007669"/>
    <property type="project" value="InterPro"/>
</dbReference>
<accession>A0A9D1T631</accession>
<feature type="compositionally biased region" description="Acidic residues" evidence="5">
    <location>
        <begin position="341"/>
        <end position="351"/>
    </location>
</feature>
<evidence type="ECO:0000256" key="4">
    <source>
        <dbReference type="ARBA" id="ARBA00022840"/>
    </source>
</evidence>
<dbReference type="PANTHER" id="PTHR43335:SF4">
    <property type="entry name" value="ABC TRANSPORTER, ATP-BINDING PROTEIN"/>
    <property type="match status" value="1"/>
</dbReference>
<evidence type="ECO:0000313" key="7">
    <source>
        <dbReference type="EMBL" id="HIV12043.1"/>
    </source>
</evidence>
<dbReference type="SUPFAM" id="SSF52540">
    <property type="entry name" value="P-loop containing nucleoside triphosphate hydrolases"/>
    <property type="match status" value="1"/>
</dbReference>
<comment type="similarity">
    <text evidence="1">Belongs to the ABC transporter superfamily.</text>
</comment>
<evidence type="ECO:0000313" key="8">
    <source>
        <dbReference type="Proteomes" id="UP000886723"/>
    </source>
</evidence>
<dbReference type="CDD" id="cd03230">
    <property type="entry name" value="ABC_DR_subfamily_A"/>
    <property type="match status" value="1"/>
</dbReference>
<evidence type="ECO:0000256" key="1">
    <source>
        <dbReference type="ARBA" id="ARBA00005417"/>
    </source>
</evidence>
<proteinExistence type="inferred from homology"/>
<dbReference type="SMART" id="SM00382">
    <property type="entry name" value="AAA"/>
    <property type="match status" value="1"/>
</dbReference>
<dbReference type="Pfam" id="PF00005">
    <property type="entry name" value="ABC_tran"/>
    <property type="match status" value="1"/>
</dbReference>
<reference evidence="7" key="2">
    <citation type="journal article" date="2021" name="PeerJ">
        <title>Extensive microbial diversity within the chicken gut microbiome revealed by metagenomics and culture.</title>
        <authorList>
            <person name="Gilroy R."/>
            <person name="Ravi A."/>
            <person name="Getino M."/>
            <person name="Pursley I."/>
            <person name="Horton D.L."/>
            <person name="Alikhan N.F."/>
            <person name="Baker D."/>
            <person name="Gharbi K."/>
            <person name="Hall N."/>
            <person name="Watson M."/>
            <person name="Adriaenssens E.M."/>
            <person name="Foster-Nyarko E."/>
            <person name="Jarju S."/>
            <person name="Secka A."/>
            <person name="Antonio M."/>
            <person name="Oren A."/>
            <person name="Chaudhuri R.R."/>
            <person name="La Ragione R."/>
            <person name="Hildebrand F."/>
            <person name="Pallen M.J."/>
        </authorList>
    </citation>
    <scope>NUCLEOTIDE SEQUENCE</scope>
    <source>
        <strain evidence="7">ChiBcec2-4451</strain>
    </source>
</reference>
<dbReference type="InterPro" id="IPR003593">
    <property type="entry name" value="AAA+_ATPase"/>
</dbReference>
<sequence length="384" mass="43855">MIEVKNLVKKYGDHLAVDHLSFHVEKGQIYGFLGPNGAGKSTTMNIMTGYIASTDGEVIINGHNILEEPEEAKKCIGYLPEQPPLYFDMTVKEYLKFAAELKKVPRDRRENQIKDVMKMVGITNMQERLIKNLSKGYRQRVGLAQAILGYPEIIILDEPTVGLDPKQIIEIRELIRKLAKNHTIILSSHILSEVSEVCDYILIINNGKLVASDTTDNLEKMTMGSNTLELSVKGDRERLKNILDQMEEIREVEWVKSEEQDLVSLKITTDENTDVREKIFYKMAEKQMPIMDMHSTKISLEDIFLELTDSAKKPAGSKKRKLRFAWDKKEEEQEAAAVQETDAEGYEQETDTDAHEQETDTEGRRQETDTEGRGQEDEKDDSNL</sequence>
<protein>
    <submittedName>
        <fullName evidence="7">ABC transporter ATP-binding protein</fullName>
    </submittedName>
</protein>
<dbReference type="PROSITE" id="PS50893">
    <property type="entry name" value="ABC_TRANSPORTER_2"/>
    <property type="match status" value="1"/>
</dbReference>
<evidence type="ECO:0000259" key="6">
    <source>
        <dbReference type="PROSITE" id="PS50893"/>
    </source>
</evidence>
<dbReference type="Gene3D" id="3.40.50.300">
    <property type="entry name" value="P-loop containing nucleotide triphosphate hydrolases"/>
    <property type="match status" value="1"/>
</dbReference>